<proteinExistence type="predicted"/>
<reference evidence="1 2" key="1">
    <citation type="journal article" date="2015" name="Microbiome">
        <title>Genomic resolution of linkages in carbon, nitrogen, and sulfur cycling among widespread estuary sediment bacteria.</title>
        <authorList>
            <person name="Baker B.J."/>
            <person name="Lazar C.S."/>
            <person name="Teske A.P."/>
            <person name="Dick G.J."/>
        </authorList>
    </citation>
    <scope>NUCLEOTIDE SEQUENCE [LARGE SCALE GENOMIC DNA]</scope>
    <source>
        <strain evidence="1">DG_54_3</strain>
    </source>
</reference>
<evidence type="ECO:0000313" key="2">
    <source>
        <dbReference type="Proteomes" id="UP000051861"/>
    </source>
</evidence>
<dbReference type="Proteomes" id="UP000051861">
    <property type="component" value="Unassembled WGS sequence"/>
</dbReference>
<gene>
    <name evidence="1" type="ORF">AMJ44_13260</name>
</gene>
<accession>A0A0S7XP97</accession>
<dbReference type="AlphaFoldDB" id="A0A0S7XP97"/>
<dbReference type="EMBL" id="LIZX01000195">
    <property type="protein sequence ID" value="KPJ64180.1"/>
    <property type="molecule type" value="Genomic_DNA"/>
</dbReference>
<feature type="non-terminal residue" evidence="1">
    <location>
        <position position="155"/>
    </location>
</feature>
<evidence type="ECO:0000313" key="1">
    <source>
        <dbReference type="EMBL" id="KPJ64180.1"/>
    </source>
</evidence>
<sequence>MFRIGSVRVAEKATIELYKNINATLPTGKTEGNLAHAFYQVRNSKKDQAGRFDALYLLGDVYEKLALKEVLSGAHSFVKPTIETIATNKDDRLWPEAAEILGLEPQNGYFERKDAYLQQGSDFSAQLLGTTPAKNEHELMILYAIAKHGAKVAEG</sequence>
<protein>
    <submittedName>
        <fullName evidence="1">Uncharacterized protein</fullName>
    </submittedName>
</protein>
<organism evidence="1 2">
    <name type="scientific">candidate division WOR-1 bacterium DG_54_3</name>
    <dbReference type="NCBI Taxonomy" id="1703775"/>
    <lineage>
        <taxon>Bacteria</taxon>
        <taxon>Bacillati</taxon>
        <taxon>Saganbacteria</taxon>
    </lineage>
</organism>
<comment type="caution">
    <text evidence="1">The sequence shown here is derived from an EMBL/GenBank/DDBJ whole genome shotgun (WGS) entry which is preliminary data.</text>
</comment>
<name>A0A0S7XP97_UNCSA</name>